<dbReference type="GO" id="GO:0003677">
    <property type="term" value="F:DNA binding"/>
    <property type="evidence" value="ECO:0007669"/>
    <property type="project" value="UniProtKB-UniRule"/>
</dbReference>
<keyword evidence="2" id="KW-0229">DNA integration</keyword>
<dbReference type="PANTHER" id="PTHR30349">
    <property type="entry name" value="PHAGE INTEGRASE-RELATED"/>
    <property type="match status" value="1"/>
</dbReference>
<dbReference type="KEGG" id="pbas:SMSP2_01767"/>
<evidence type="ECO:0000259" key="6">
    <source>
        <dbReference type="PROSITE" id="PS51898"/>
    </source>
</evidence>
<dbReference type="InterPro" id="IPR011010">
    <property type="entry name" value="DNA_brk_join_enz"/>
</dbReference>
<dbReference type="Gene3D" id="1.10.443.10">
    <property type="entry name" value="Intergrase catalytic core"/>
    <property type="match status" value="1"/>
</dbReference>
<dbReference type="EMBL" id="CP019646">
    <property type="protein sequence ID" value="AQQ71393.1"/>
    <property type="molecule type" value="Genomic_DNA"/>
</dbReference>
<evidence type="ECO:0000256" key="5">
    <source>
        <dbReference type="PROSITE-ProRule" id="PRU01248"/>
    </source>
</evidence>
<dbReference type="AlphaFoldDB" id="A0A1Q2MFB8"/>
<evidence type="ECO:0000256" key="4">
    <source>
        <dbReference type="ARBA" id="ARBA00023172"/>
    </source>
</evidence>
<gene>
    <name evidence="8" type="ORF">SMSP2_01767</name>
</gene>
<reference evidence="9" key="1">
    <citation type="submission" date="2017-02" db="EMBL/GenBank/DDBJ databases">
        <title>Comparative genomics and description of representatives of a novel lineage of planctomycetes thriving in anoxic sediments.</title>
        <authorList>
            <person name="Spring S."/>
            <person name="Bunk B."/>
            <person name="Sproer C."/>
        </authorList>
    </citation>
    <scope>NUCLEOTIDE SEQUENCE [LARGE SCALE GENOMIC DNA]</scope>
    <source>
        <strain evidence="9">SM-Chi-D1</strain>
    </source>
</reference>
<dbReference type="InterPro" id="IPR050090">
    <property type="entry name" value="Tyrosine_recombinase_XerCD"/>
</dbReference>
<organism evidence="8 9">
    <name type="scientific">Limihaloglobus sulfuriphilus</name>
    <dbReference type="NCBI Taxonomy" id="1851148"/>
    <lineage>
        <taxon>Bacteria</taxon>
        <taxon>Pseudomonadati</taxon>
        <taxon>Planctomycetota</taxon>
        <taxon>Phycisphaerae</taxon>
        <taxon>Sedimentisphaerales</taxon>
        <taxon>Sedimentisphaeraceae</taxon>
        <taxon>Limihaloglobus</taxon>
    </lineage>
</organism>
<dbReference type="Gene3D" id="1.10.150.130">
    <property type="match status" value="1"/>
</dbReference>
<dbReference type="PROSITE" id="PS51898">
    <property type="entry name" value="TYR_RECOMBINASE"/>
    <property type="match status" value="1"/>
</dbReference>
<dbReference type="PROSITE" id="PS51900">
    <property type="entry name" value="CB"/>
    <property type="match status" value="1"/>
</dbReference>
<dbReference type="GO" id="GO:0006310">
    <property type="term" value="P:DNA recombination"/>
    <property type="evidence" value="ECO:0007669"/>
    <property type="project" value="UniProtKB-KW"/>
</dbReference>
<dbReference type="PANTHER" id="PTHR30349:SF64">
    <property type="entry name" value="PROPHAGE INTEGRASE INTD-RELATED"/>
    <property type="match status" value="1"/>
</dbReference>
<dbReference type="STRING" id="1851148.SMSP2_01767"/>
<dbReference type="RefSeq" id="WP_146683576.1">
    <property type="nucleotide sequence ID" value="NZ_CP019646.1"/>
</dbReference>
<evidence type="ECO:0000313" key="9">
    <source>
        <dbReference type="Proteomes" id="UP000188181"/>
    </source>
</evidence>
<dbReference type="InterPro" id="IPR013762">
    <property type="entry name" value="Integrase-like_cat_sf"/>
</dbReference>
<evidence type="ECO:0000259" key="7">
    <source>
        <dbReference type="PROSITE" id="PS51900"/>
    </source>
</evidence>
<keyword evidence="3 5" id="KW-0238">DNA-binding</keyword>
<name>A0A1Q2MFB8_9BACT</name>
<protein>
    <submittedName>
        <fullName evidence="8">Site-specific tyrosine recombinase XerC</fullName>
    </submittedName>
</protein>
<feature type="domain" description="Core-binding (CB)" evidence="7">
    <location>
        <begin position="82"/>
        <end position="165"/>
    </location>
</feature>
<keyword evidence="4" id="KW-0233">DNA recombination</keyword>
<feature type="domain" description="Tyr recombinase" evidence="6">
    <location>
        <begin position="189"/>
        <end position="387"/>
    </location>
</feature>
<accession>A0A1Q2MFB8</accession>
<dbReference type="GO" id="GO:0015074">
    <property type="term" value="P:DNA integration"/>
    <property type="evidence" value="ECO:0007669"/>
    <property type="project" value="UniProtKB-KW"/>
</dbReference>
<sequence length="403" mass="46754">MAYEKVGVYPKWLEPVPKDKHGKPIARELWHRKRRHNWAVRWKNCHGKRYGKVFKTKKEAERFAGELQAKVYMGKADRPKKVSLRNFRLEHEKIIFGQVSYATYMEHKNILRIFEKFIGEAVELKNILPRDAEAFIADRLASNELSVSTVNKYLRTLKSIFNKAIDPRGYLPEGSNPFSRIKPRRVTDKPKRYVTIKEYLALKDAAVNKWWKTFIAVAYSSGLRLNEILHLTWNNIDFVNQRINVEARKSKDNIISWEPKGRRNRVVPIAEDAIKLLVDMQIDCPEGHPYIFITPERLQTILERKRSGDWHERSWVVNNVGANFSKIQKRAGIAKATIHDLRRSAITNWASALPFQAVHKLAGHSSISTTMGFYLSVREEDLATAGNLLDKMLNKELTQVTPK</sequence>
<comment type="similarity">
    <text evidence="1">Belongs to the 'phage' integrase family.</text>
</comment>
<keyword evidence="9" id="KW-1185">Reference proteome</keyword>
<dbReference type="CDD" id="cd00796">
    <property type="entry name" value="INT_Rci_Hp1_C"/>
    <property type="match status" value="1"/>
</dbReference>
<evidence type="ECO:0000256" key="1">
    <source>
        <dbReference type="ARBA" id="ARBA00008857"/>
    </source>
</evidence>
<dbReference type="InterPro" id="IPR044068">
    <property type="entry name" value="CB"/>
</dbReference>
<proteinExistence type="inferred from homology"/>
<dbReference type="InterPro" id="IPR002104">
    <property type="entry name" value="Integrase_catalytic"/>
</dbReference>
<dbReference type="OrthoDB" id="9803188at2"/>
<dbReference type="Proteomes" id="UP000188181">
    <property type="component" value="Chromosome"/>
</dbReference>
<dbReference type="Pfam" id="PF13102">
    <property type="entry name" value="Phage_int_SAM_5"/>
    <property type="match status" value="1"/>
</dbReference>
<evidence type="ECO:0000256" key="3">
    <source>
        <dbReference type="ARBA" id="ARBA00023125"/>
    </source>
</evidence>
<dbReference type="InterPro" id="IPR010998">
    <property type="entry name" value="Integrase_recombinase_N"/>
</dbReference>
<evidence type="ECO:0000313" key="8">
    <source>
        <dbReference type="EMBL" id="AQQ71393.1"/>
    </source>
</evidence>
<dbReference type="SUPFAM" id="SSF56349">
    <property type="entry name" value="DNA breaking-rejoining enzymes"/>
    <property type="match status" value="1"/>
</dbReference>
<evidence type="ECO:0000256" key="2">
    <source>
        <dbReference type="ARBA" id="ARBA00022908"/>
    </source>
</evidence>
<dbReference type="Pfam" id="PF00589">
    <property type="entry name" value="Phage_integrase"/>
    <property type="match status" value="1"/>
</dbReference>
<dbReference type="InterPro" id="IPR025269">
    <property type="entry name" value="SAM-like_dom"/>
</dbReference>